<dbReference type="InterPro" id="IPR043733">
    <property type="entry name" value="DUF5677"/>
</dbReference>
<organism evidence="1 2">
    <name type="scientific">Candidatus Giovannonibacteria bacterium GW2011_GWA1_44_29</name>
    <dbReference type="NCBI Taxonomy" id="1618646"/>
    <lineage>
        <taxon>Bacteria</taxon>
        <taxon>Candidatus Giovannoniibacteriota</taxon>
    </lineage>
</organism>
<dbReference type="AlphaFoldDB" id="A0A0G1IYS6"/>
<dbReference type="Pfam" id="PF18928">
    <property type="entry name" value="DUF5677"/>
    <property type="match status" value="1"/>
</dbReference>
<sequence>MEKAEYIRKLKKKFLKLKIEIKDLLNNIDTSRHTHLQNYIYFAHHPVFSFTESIIILCENRKSHVAKVLLRALFEAHIDIIYHQFGNSEQRLAFSAKRMFCERITILEEILNLIKRYPNLESTNQEQLFNKKYLERAIGDQKIHKEAILKGNPDLKGTKSLQEKAKLCEKEEVKNSEKGHFERMYSLIYRQLSPVAHLNIEGFQEFIGKDEYGKIFFHDGDDGDFVATEAVKICLAFTKDLYDNKILTGDPIQIIDSIEKLILR</sequence>
<proteinExistence type="predicted"/>
<accession>A0A0G1IYS6</accession>
<comment type="caution">
    <text evidence="1">The sequence shown here is derived from an EMBL/GenBank/DDBJ whole genome shotgun (WGS) entry which is preliminary data.</text>
</comment>
<protein>
    <submittedName>
        <fullName evidence="1">Uncharacterized protein</fullName>
    </submittedName>
</protein>
<evidence type="ECO:0000313" key="2">
    <source>
        <dbReference type="Proteomes" id="UP000034652"/>
    </source>
</evidence>
<gene>
    <name evidence="1" type="ORF">UW57_C0002G0065</name>
</gene>
<evidence type="ECO:0000313" key="1">
    <source>
        <dbReference type="EMBL" id="KKT64185.1"/>
    </source>
</evidence>
<name>A0A0G1IYS6_9BACT</name>
<reference evidence="1 2" key="1">
    <citation type="journal article" date="2015" name="Nature">
        <title>rRNA introns, odd ribosomes, and small enigmatic genomes across a large radiation of phyla.</title>
        <authorList>
            <person name="Brown C.T."/>
            <person name="Hug L.A."/>
            <person name="Thomas B.C."/>
            <person name="Sharon I."/>
            <person name="Castelle C.J."/>
            <person name="Singh A."/>
            <person name="Wilkins M.J."/>
            <person name="Williams K.H."/>
            <person name="Banfield J.F."/>
        </authorList>
    </citation>
    <scope>NUCLEOTIDE SEQUENCE [LARGE SCALE GENOMIC DNA]</scope>
</reference>
<dbReference type="Proteomes" id="UP000034652">
    <property type="component" value="Unassembled WGS sequence"/>
</dbReference>
<dbReference type="EMBL" id="LCIV01000002">
    <property type="protein sequence ID" value="KKT64185.1"/>
    <property type="molecule type" value="Genomic_DNA"/>
</dbReference>